<evidence type="ECO:0000259" key="5">
    <source>
        <dbReference type="Pfam" id="PF08100"/>
    </source>
</evidence>
<evidence type="ECO:0000256" key="2">
    <source>
        <dbReference type="ARBA" id="ARBA00022679"/>
    </source>
</evidence>
<dbReference type="Gene3D" id="1.10.10.10">
    <property type="entry name" value="Winged helix-like DNA-binding domain superfamily/Winged helix DNA-binding domain"/>
    <property type="match status" value="1"/>
</dbReference>
<dbReference type="InterPro" id="IPR016461">
    <property type="entry name" value="COMT-like"/>
</dbReference>
<dbReference type="PROSITE" id="PS51683">
    <property type="entry name" value="SAM_OMT_II"/>
    <property type="match status" value="1"/>
</dbReference>
<dbReference type="InterPro" id="IPR012967">
    <property type="entry name" value="COMT_dimerisation"/>
</dbReference>
<sequence length="336" mass="36607">MTGPGSRPLFGVLTGTWLSQAGYVAAELGVADHLSDEPRPIDEVAPLVGADPDALYRVMRALAAVGVFEETGPRRFALNDEGRMLRSDSPASFKHFILLNGLEHIRLFGELLDNVRTGRPASDKVYGKHLYDYLGEHPELQDHFFAAHGRTAPRVAMRALSEIDLSDARTIVDLGGGDGGLLEHVLKDHPHLHGTLFDLPTTVPYARERLTAAGLADRCDLVGGSFFEEIPEGADVYVIAHCLHNWNDEKAAEILRNIRRAVPGHGRLLVLEHLVAGEGFHLSKLIDLLMMVVDGRERSEAELSGLLEKSGFELRGVRSVAFPGLPSDSVLEAVPA</sequence>
<dbReference type="Pfam" id="PF00891">
    <property type="entry name" value="Methyltransf_2"/>
    <property type="match status" value="1"/>
</dbReference>
<dbReference type="Proteomes" id="UP001049518">
    <property type="component" value="Chromosome"/>
</dbReference>
<dbReference type="Pfam" id="PF08100">
    <property type="entry name" value="Dimerisation"/>
    <property type="match status" value="1"/>
</dbReference>
<name>A0ABX8QSV2_9ACTN</name>
<evidence type="ECO:0000256" key="3">
    <source>
        <dbReference type="ARBA" id="ARBA00022691"/>
    </source>
</evidence>
<evidence type="ECO:0000313" key="6">
    <source>
        <dbReference type="EMBL" id="QXJ21838.1"/>
    </source>
</evidence>
<protein>
    <submittedName>
        <fullName evidence="6">Methyltransferase</fullName>
    </submittedName>
</protein>
<dbReference type="InterPro" id="IPR001077">
    <property type="entry name" value="COMT_C"/>
</dbReference>
<feature type="domain" description="O-methyltransferase C-terminal" evidence="4">
    <location>
        <begin position="108"/>
        <end position="313"/>
    </location>
</feature>
<dbReference type="GO" id="GO:0008168">
    <property type="term" value="F:methyltransferase activity"/>
    <property type="evidence" value="ECO:0007669"/>
    <property type="project" value="UniProtKB-KW"/>
</dbReference>
<dbReference type="Gene3D" id="3.40.50.150">
    <property type="entry name" value="Vaccinia Virus protein VP39"/>
    <property type="match status" value="1"/>
</dbReference>
<keyword evidence="2" id="KW-0808">Transferase</keyword>
<dbReference type="Gene3D" id="1.10.287.1350">
    <property type="match status" value="1"/>
</dbReference>
<proteinExistence type="predicted"/>
<evidence type="ECO:0000313" key="7">
    <source>
        <dbReference type="Proteomes" id="UP001049518"/>
    </source>
</evidence>
<dbReference type="SUPFAM" id="SSF46785">
    <property type="entry name" value="Winged helix' DNA-binding domain"/>
    <property type="match status" value="1"/>
</dbReference>
<dbReference type="SUPFAM" id="SSF53335">
    <property type="entry name" value="S-adenosyl-L-methionine-dependent methyltransferases"/>
    <property type="match status" value="1"/>
</dbReference>
<accession>A0ABX8QSV2</accession>
<dbReference type="GO" id="GO:0032259">
    <property type="term" value="P:methylation"/>
    <property type="evidence" value="ECO:0007669"/>
    <property type="project" value="UniProtKB-KW"/>
</dbReference>
<dbReference type="PANTHER" id="PTHR43712:SF2">
    <property type="entry name" value="O-METHYLTRANSFERASE CICE"/>
    <property type="match status" value="1"/>
</dbReference>
<gene>
    <name evidence="6" type="ORF">AGRA3207_002739</name>
</gene>
<organism evidence="6 7">
    <name type="scientific">Actinomadura graeca</name>
    <dbReference type="NCBI Taxonomy" id="2750812"/>
    <lineage>
        <taxon>Bacteria</taxon>
        <taxon>Bacillati</taxon>
        <taxon>Actinomycetota</taxon>
        <taxon>Actinomycetes</taxon>
        <taxon>Streptosporangiales</taxon>
        <taxon>Thermomonosporaceae</taxon>
        <taxon>Actinomadura</taxon>
    </lineage>
</organism>
<keyword evidence="1 6" id="KW-0489">Methyltransferase</keyword>
<dbReference type="InterPro" id="IPR036390">
    <property type="entry name" value="WH_DNA-bd_sf"/>
</dbReference>
<dbReference type="InterPro" id="IPR036388">
    <property type="entry name" value="WH-like_DNA-bd_sf"/>
</dbReference>
<reference evidence="6" key="1">
    <citation type="submission" date="2020-07" db="EMBL/GenBank/DDBJ databases">
        <authorList>
            <person name="Tarantini F.S."/>
            <person name="Hong K.W."/>
            <person name="Chan K.G."/>
        </authorList>
    </citation>
    <scope>NUCLEOTIDE SEQUENCE</scope>
    <source>
        <strain evidence="6">32-07</strain>
    </source>
</reference>
<dbReference type="EMBL" id="CP059572">
    <property type="protein sequence ID" value="QXJ21838.1"/>
    <property type="molecule type" value="Genomic_DNA"/>
</dbReference>
<dbReference type="PANTHER" id="PTHR43712">
    <property type="entry name" value="PUTATIVE (AFU_ORTHOLOGUE AFUA_4G14580)-RELATED"/>
    <property type="match status" value="1"/>
</dbReference>
<feature type="domain" description="O-methyltransferase dimerisation" evidence="5">
    <location>
        <begin position="13"/>
        <end position="85"/>
    </location>
</feature>
<dbReference type="InterPro" id="IPR029063">
    <property type="entry name" value="SAM-dependent_MTases_sf"/>
</dbReference>
<keyword evidence="7" id="KW-1185">Reference proteome</keyword>
<keyword evidence="3" id="KW-0949">S-adenosyl-L-methionine</keyword>
<dbReference type="PIRSF" id="PIRSF005739">
    <property type="entry name" value="O-mtase"/>
    <property type="match status" value="1"/>
</dbReference>
<evidence type="ECO:0000259" key="4">
    <source>
        <dbReference type="Pfam" id="PF00891"/>
    </source>
</evidence>
<evidence type="ECO:0000256" key="1">
    <source>
        <dbReference type="ARBA" id="ARBA00022603"/>
    </source>
</evidence>
<dbReference type="RefSeq" id="WP_231335017.1">
    <property type="nucleotide sequence ID" value="NZ_CP059572.1"/>
</dbReference>